<feature type="region of interest" description="Disordered" evidence="1">
    <location>
        <begin position="1"/>
        <end position="61"/>
    </location>
</feature>
<accession>A0ABR4ZGU1</accession>
<dbReference type="Proteomes" id="UP000031364">
    <property type="component" value="Unassembled WGS sequence"/>
</dbReference>
<name>A0ABR4ZGU1_9NOCA</name>
<gene>
    <name evidence="2" type="ORF">FG87_13370</name>
</gene>
<sequence>MPDDRSPEADSARTLGTQLRGSGIPWRSGPQLDAGRSRTRHSRTAVLDNTKPEADSARGPSTKLRSAEILWRSGPHLGTISAHIAWNRAAVPDYWQPQADNTLMASCLCDIG</sequence>
<protein>
    <submittedName>
        <fullName evidence="2">Uncharacterized protein</fullName>
    </submittedName>
</protein>
<reference evidence="2 3" key="1">
    <citation type="journal article" date="2014" name="Int. J. Syst. Evol. Microbiol.">
        <title>Nocardia vulneris sp. nov., isolated from wounds of human patients in North America.</title>
        <authorList>
            <person name="Lasker B.A."/>
            <person name="Bell M."/>
            <person name="Klenk H.P."/>
            <person name="Sproer C."/>
            <person name="Schumann C."/>
            <person name="Schumann P."/>
            <person name="Brown J.M."/>
        </authorList>
    </citation>
    <scope>NUCLEOTIDE SEQUENCE [LARGE SCALE GENOMIC DNA]</scope>
    <source>
        <strain evidence="2 3">W9851</strain>
    </source>
</reference>
<organism evidence="2 3">
    <name type="scientific">Nocardia vulneris</name>
    <dbReference type="NCBI Taxonomy" id="1141657"/>
    <lineage>
        <taxon>Bacteria</taxon>
        <taxon>Bacillati</taxon>
        <taxon>Actinomycetota</taxon>
        <taxon>Actinomycetes</taxon>
        <taxon>Mycobacteriales</taxon>
        <taxon>Nocardiaceae</taxon>
        <taxon>Nocardia</taxon>
    </lineage>
</organism>
<feature type="compositionally biased region" description="Basic and acidic residues" evidence="1">
    <location>
        <begin position="1"/>
        <end position="11"/>
    </location>
</feature>
<evidence type="ECO:0000313" key="2">
    <source>
        <dbReference type="EMBL" id="KIA64539.1"/>
    </source>
</evidence>
<keyword evidence="3" id="KW-1185">Reference proteome</keyword>
<comment type="caution">
    <text evidence="2">The sequence shown here is derived from an EMBL/GenBank/DDBJ whole genome shotgun (WGS) entry which is preliminary data.</text>
</comment>
<evidence type="ECO:0000256" key="1">
    <source>
        <dbReference type="SAM" id="MobiDB-lite"/>
    </source>
</evidence>
<dbReference type="RefSeq" id="WP_043669354.1">
    <property type="nucleotide sequence ID" value="NZ_BDCI01000030.1"/>
</dbReference>
<dbReference type="EMBL" id="JNFP01000013">
    <property type="protein sequence ID" value="KIA64539.1"/>
    <property type="molecule type" value="Genomic_DNA"/>
</dbReference>
<evidence type="ECO:0000313" key="3">
    <source>
        <dbReference type="Proteomes" id="UP000031364"/>
    </source>
</evidence>
<proteinExistence type="predicted"/>